<evidence type="ECO:0000256" key="4">
    <source>
        <dbReference type="PROSITE-ProRule" id="PRU10141"/>
    </source>
</evidence>
<dbReference type="Gene3D" id="1.10.510.10">
    <property type="entry name" value="Transferase(Phosphotransferase) domain 1"/>
    <property type="match status" value="1"/>
</dbReference>
<evidence type="ECO:0000313" key="9">
    <source>
        <dbReference type="Proteomes" id="UP001642501"/>
    </source>
</evidence>
<feature type="region of interest" description="Disordered" evidence="5">
    <location>
        <begin position="181"/>
        <end position="215"/>
    </location>
</feature>
<feature type="region of interest" description="Disordered" evidence="5">
    <location>
        <begin position="1"/>
        <end position="144"/>
    </location>
</feature>
<keyword evidence="8" id="KW-0418">Kinase</keyword>
<dbReference type="SUPFAM" id="SSF49879">
    <property type="entry name" value="SMAD/FHA domain"/>
    <property type="match status" value="1"/>
</dbReference>
<feature type="domain" description="FHA" evidence="6">
    <location>
        <begin position="215"/>
        <end position="267"/>
    </location>
</feature>
<feature type="compositionally biased region" description="Basic and acidic residues" evidence="5">
    <location>
        <begin position="1"/>
        <end position="23"/>
    </location>
</feature>
<dbReference type="PROSITE" id="PS00108">
    <property type="entry name" value="PROTEIN_KINASE_ST"/>
    <property type="match status" value="1"/>
</dbReference>
<dbReference type="GO" id="GO:0004674">
    <property type="term" value="F:protein serine/threonine kinase activity"/>
    <property type="evidence" value="ECO:0007669"/>
    <property type="project" value="UniProtKB-KW"/>
</dbReference>
<dbReference type="InterPro" id="IPR000253">
    <property type="entry name" value="FHA_dom"/>
</dbReference>
<dbReference type="Proteomes" id="UP001642501">
    <property type="component" value="Unassembled WGS sequence"/>
</dbReference>
<dbReference type="CDD" id="cd05117">
    <property type="entry name" value="STKc_CAMK"/>
    <property type="match status" value="1"/>
</dbReference>
<name>A0ABP0E0H9_9PEZI</name>
<dbReference type="SUPFAM" id="SSF56112">
    <property type="entry name" value="Protein kinase-like (PK-like)"/>
    <property type="match status" value="1"/>
</dbReference>
<dbReference type="Pfam" id="PF00069">
    <property type="entry name" value="Pkinase"/>
    <property type="match status" value="1"/>
</dbReference>
<gene>
    <name evidence="8" type="primary">DUN1</name>
    <name evidence="8" type="ORF">SEPCBS57363_005296</name>
</gene>
<organism evidence="8 9">
    <name type="scientific">Sporothrix epigloea</name>
    <dbReference type="NCBI Taxonomy" id="1892477"/>
    <lineage>
        <taxon>Eukaryota</taxon>
        <taxon>Fungi</taxon>
        <taxon>Dikarya</taxon>
        <taxon>Ascomycota</taxon>
        <taxon>Pezizomycotina</taxon>
        <taxon>Sordariomycetes</taxon>
        <taxon>Sordariomycetidae</taxon>
        <taxon>Ophiostomatales</taxon>
        <taxon>Ophiostomataceae</taxon>
        <taxon>Sporothrix</taxon>
    </lineage>
</organism>
<evidence type="ECO:0000259" key="6">
    <source>
        <dbReference type="PROSITE" id="PS50006"/>
    </source>
</evidence>
<dbReference type="InterPro" id="IPR008271">
    <property type="entry name" value="Ser/Thr_kinase_AS"/>
</dbReference>
<keyword evidence="8" id="KW-0723">Serine/threonine-protein kinase</keyword>
<dbReference type="Gene3D" id="3.30.200.20">
    <property type="entry name" value="Phosphorylase Kinase, domain 1"/>
    <property type="match status" value="1"/>
</dbReference>
<evidence type="ECO:0000256" key="2">
    <source>
        <dbReference type="ARBA" id="ARBA00022741"/>
    </source>
</evidence>
<dbReference type="PROSITE" id="PS00107">
    <property type="entry name" value="PROTEIN_KINASE_ATP"/>
    <property type="match status" value="1"/>
</dbReference>
<feature type="compositionally biased region" description="Polar residues" evidence="5">
    <location>
        <begin position="132"/>
        <end position="144"/>
    </location>
</feature>
<feature type="compositionally biased region" description="Polar residues" evidence="5">
    <location>
        <begin position="683"/>
        <end position="694"/>
    </location>
</feature>
<evidence type="ECO:0000256" key="5">
    <source>
        <dbReference type="SAM" id="MobiDB-lite"/>
    </source>
</evidence>
<feature type="domain" description="Protein kinase" evidence="7">
    <location>
        <begin position="306"/>
        <end position="571"/>
    </location>
</feature>
<feature type="region of interest" description="Disordered" evidence="5">
    <location>
        <begin position="683"/>
        <end position="737"/>
    </location>
</feature>
<keyword evidence="2 4" id="KW-0547">Nucleotide-binding</keyword>
<dbReference type="EMBL" id="CAWUOM010000114">
    <property type="protein sequence ID" value="CAK7272731.1"/>
    <property type="molecule type" value="Genomic_DNA"/>
</dbReference>
<dbReference type="PROSITE" id="PS50006">
    <property type="entry name" value="FHA_DOMAIN"/>
    <property type="match status" value="1"/>
</dbReference>
<dbReference type="Gene3D" id="2.60.200.20">
    <property type="match status" value="1"/>
</dbReference>
<dbReference type="InterPro" id="IPR011009">
    <property type="entry name" value="Kinase-like_dom_sf"/>
</dbReference>
<feature type="binding site" evidence="4">
    <location>
        <position position="335"/>
    </location>
    <ligand>
        <name>ATP</name>
        <dbReference type="ChEBI" id="CHEBI:30616"/>
    </ligand>
</feature>
<dbReference type="PROSITE" id="PS50011">
    <property type="entry name" value="PROTEIN_KINASE_DOM"/>
    <property type="match status" value="1"/>
</dbReference>
<dbReference type="PANTHER" id="PTHR24347">
    <property type="entry name" value="SERINE/THREONINE-PROTEIN KINASE"/>
    <property type="match status" value="1"/>
</dbReference>
<protein>
    <submittedName>
        <fullName evidence="8">Serine/threonine protein kinase</fullName>
        <ecNumber evidence="8">2.7.11.1</ecNumber>
    </submittedName>
</protein>
<feature type="compositionally biased region" description="Polar residues" evidence="5">
    <location>
        <begin position="30"/>
        <end position="41"/>
    </location>
</feature>
<dbReference type="InterPro" id="IPR017441">
    <property type="entry name" value="Protein_kinase_ATP_BS"/>
</dbReference>
<feature type="compositionally biased region" description="Polar residues" evidence="5">
    <location>
        <begin position="184"/>
        <end position="193"/>
    </location>
</feature>
<comment type="similarity">
    <text evidence="1">Belongs to the protein kinase superfamily. CAMK Ser/Thr protein kinase family. CHEK2 subfamily.</text>
</comment>
<evidence type="ECO:0000313" key="8">
    <source>
        <dbReference type="EMBL" id="CAK7272731.1"/>
    </source>
</evidence>
<proteinExistence type="inferred from homology"/>
<comment type="caution">
    <text evidence="8">The sequence shown here is derived from an EMBL/GenBank/DDBJ whole genome shotgun (WGS) entry which is preliminary data.</text>
</comment>
<reference evidence="8 9" key="1">
    <citation type="submission" date="2024-01" db="EMBL/GenBank/DDBJ databases">
        <authorList>
            <person name="Allen C."/>
            <person name="Tagirdzhanova G."/>
        </authorList>
    </citation>
    <scope>NUCLEOTIDE SEQUENCE [LARGE SCALE GENOMIC DNA]</scope>
    <source>
        <strain evidence="8 9">CBS 573.63</strain>
    </source>
</reference>
<dbReference type="InterPro" id="IPR000719">
    <property type="entry name" value="Prot_kinase_dom"/>
</dbReference>
<dbReference type="Pfam" id="PF00498">
    <property type="entry name" value="FHA"/>
    <property type="match status" value="1"/>
</dbReference>
<keyword evidence="8" id="KW-0808">Transferase</keyword>
<accession>A0ABP0E0H9</accession>
<dbReference type="SMART" id="SM00220">
    <property type="entry name" value="S_TKc"/>
    <property type="match status" value="1"/>
</dbReference>
<evidence type="ECO:0000259" key="7">
    <source>
        <dbReference type="PROSITE" id="PS50011"/>
    </source>
</evidence>
<feature type="compositionally biased region" description="Basic residues" evidence="5">
    <location>
        <begin position="727"/>
        <end position="737"/>
    </location>
</feature>
<dbReference type="EC" id="2.7.11.1" evidence="8"/>
<dbReference type="SMART" id="SM00240">
    <property type="entry name" value="FHA"/>
    <property type="match status" value="1"/>
</dbReference>
<evidence type="ECO:0000256" key="1">
    <source>
        <dbReference type="ARBA" id="ARBA00005575"/>
    </source>
</evidence>
<evidence type="ECO:0000256" key="3">
    <source>
        <dbReference type="ARBA" id="ARBA00022840"/>
    </source>
</evidence>
<keyword evidence="9" id="KW-1185">Reference proteome</keyword>
<dbReference type="InterPro" id="IPR008984">
    <property type="entry name" value="SMAD_FHA_dom_sf"/>
</dbReference>
<keyword evidence="3 4" id="KW-0067">ATP-binding</keyword>
<sequence>MARDEGSHLKRPRQSVEVELDAKKPRRSGRISQRNESSLATEASAKTEIAIPRTPGTKPPGSRGRDRKHHDDKQQHQLPTPVTFLAVDSSTSELRYKEPTATPPGGRPSQVIPRADGAFSDDGGNNSPPPQETQAMPSQFIDPNSALSDEVKDEVKEGVWGYLFPLGVRYGNRSIVMKKRASCEDNSSTNCSDATKEGKKGGKNNGSDHPSSKGYLIGRHPECDVVVDDPIISNRHCLIFAEHKGHDTVAILEDLSSNGTFINEALVGRNQRRELQEKDEIAVLDKARFVFRYPKSRSSSGFHQQYTLQNRLGKGHFAEVFLCVEKATGQRYAVKVFSMTPGIEDRSKTEGLQQEIAVLMGVNHPSVLCLKETFSDKSAVYLVLELAAEGELFNYIVMNSKLSEHDARRLFKQLFEGVKYLHERNIVHRDIKPENILLVDRDLHVKLADFGLAKIIGEESFTTTLCGTPSYVAPEILADGRNRKYTKAVDIWSLGVVLYICLCGFPPFSDELRSPDFPYSMSQQIRSGRFTFPSPYWDSVGDPALDLIDSMLVVDPERRFTIDQCMAHPWMTESTVGINDSTDGLVGGVAGLAMNRRGLVRERTLISDIHRVEVTNIPGGANQDAIKIFSKNPMQRNANTKGKEVRPAENADASAFMGHGDKGDPSLYENDDSCIVVNTDMSTYKGSQPANNAKTGLFTKHGDKGDPTLSDDDSCIHVRTDLPTSKPKGKGRGKGKR</sequence>